<keyword evidence="1" id="KW-0812">Transmembrane</keyword>
<evidence type="ECO:0000313" key="3">
    <source>
        <dbReference type="Proteomes" id="UP000326336"/>
    </source>
</evidence>
<keyword evidence="1" id="KW-1133">Transmembrane helix</keyword>
<sequence>MTGADAGVGIVHLIGVVRNVGMARLVLMAHLVGVVRAHCAGIIAIVAGGYPHSRFLHILRAIRQMVELQAKNACIVDNFEVPSTAPRSPWTALADRA</sequence>
<reference evidence="2 3" key="1">
    <citation type="journal article" date="2019" name="Int. J. Syst. Evol. Microbiol.">
        <title>Bifidobacterium jacchi sp. nov., isolated from the faeces of a baby common marmoset (Callithrix jacchus).</title>
        <authorList>
            <person name="Modesto M."/>
            <person name="Watanabe K."/>
            <person name="Arita M."/>
            <person name="Satti M."/>
            <person name="Oki K."/>
            <person name="Sciavilla P."/>
            <person name="Patavino C."/>
            <person name="Camma C."/>
            <person name="Michelini S."/>
            <person name="Sgorbati B."/>
            <person name="Mattarelli P."/>
        </authorList>
    </citation>
    <scope>NUCLEOTIDE SEQUENCE [LARGE SCALE GENOMIC DNA]</scope>
    <source>
        <strain evidence="2 3">MRM 9.3</strain>
    </source>
</reference>
<organism evidence="2 3">
    <name type="scientific">Bifidobacterium jacchi</name>
    <dbReference type="NCBI Taxonomy" id="2490545"/>
    <lineage>
        <taxon>Bacteria</taxon>
        <taxon>Bacillati</taxon>
        <taxon>Actinomycetota</taxon>
        <taxon>Actinomycetes</taxon>
        <taxon>Bifidobacteriales</taxon>
        <taxon>Bifidobacteriaceae</taxon>
        <taxon>Bifidobacterium</taxon>
    </lineage>
</organism>
<accession>A0A5N5RLF0</accession>
<dbReference type="EMBL" id="RQSP01000004">
    <property type="protein sequence ID" value="KAB5608165.1"/>
    <property type="molecule type" value="Genomic_DNA"/>
</dbReference>
<protein>
    <submittedName>
        <fullName evidence="2">Uncharacterized protein</fullName>
    </submittedName>
</protein>
<evidence type="ECO:0000256" key="1">
    <source>
        <dbReference type="SAM" id="Phobius"/>
    </source>
</evidence>
<dbReference type="AlphaFoldDB" id="A0A5N5RLF0"/>
<feature type="transmembrane region" description="Helical" evidence="1">
    <location>
        <begin position="27"/>
        <end position="50"/>
    </location>
</feature>
<comment type="caution">
    <text evidence="2">The sequence shown here is derived from an EMBL/GenBank/DDBJ whole genome shotgun (WGS) entry which is preliminary data.</text>
</comment>
<gene>
    <name evidence="2" type="ORF">EHS19_02225</name>
</gene>
<dbReference type="Proteomes" id="UP000326336">
    <property type="component" value="Unassembled WGS sequence"/>
</dbReference>
<proteinExistence type="predicted"/>
<keyword evidence="1" id="KW-0472">Membrane</keyword>
<name>A0A5N5RLF0_9BIFI</name>
<keyword evidence="3" id="KW-1185">Reference proteome</keyword>
<evidence type="ECO:0000313" key="2">
    <source>
        <dbReference type="EMBL" id="KAB5608165.1"/>
    </source>
</evidence>